<dbReference type="InterPro" id="IPR012942">
    <property type="entry name" value="SRR1-like"/>
</dbReference>
<dbReference type="Proteomes" id="UP000076881">
    <property type="component" value="Unassembled WGS sequence"/>
</dbReference>
<dbReference type="PANTHER" id="PTHR42080:SF3">
    <property type="entry name" value="SRR1-LIKE DOMAIN-CONTAINING PROTEIN"/>
    <property type="match status" value="1"/>
</dbReference>
<evidence type="ECO:0000313" key="3">
    <source>
        <dbReference type="Proteomes" id="UP000076881"/>
    </source>
</evidence>
<reference evidence="2 3" key="1">
    <citation type="journal article" date="2016" name="Genome Biol. Evol.">
        <title>Divergent and convergent evolution of fungal pathogenicity.</title>
        <authorList>
            <person name="Shang Y."/>
            <person name="Xiao G."/>
            <person name="Zheng P."/>
            <person name="Cen K."/>
            <person name="Zhan S."/>
            <person name="Wang C."/>
        </authorList>
    </citation>
    <scope>NUCLEOTIDE SEQUENCE [LARGE SCALE GENOMIC DNA]</scope>
    <source>
        <strain evidence="2 3">RCEF 1005</strain>
    </source>
</reference>
<dbReference type="OrthoDB" id="5230585at2759"/>
<accession>A0A168FBK1</accession>
<dbReference type="Pfam" id="PF07985">
    <property type="entry name" value="SRR1"/>
    <property type="match status" value="1"/>
</dbReference>
<feature type="domain" description="SRR1-like" evidence="1">
    <location>
        <begin position="177"/>
        <end position="314"/>
    </location>
</feature>
<comment type="caution">
    <text evidence="2">The sequence shown here is derived from an EMBL/GenBank/DDBJ whole genome shotgun (WGS) entry which is preliminary data.</text>
</comment>
<evidence type="ECO:0000259" key="1">
    <source>
        <dbReference type="Pfam" id="PF07985"/>
    </source>
</evidence>
<dbReference type="EMBL" id="AZHF01000005">
    <property type="protein sequence ID" value="OAA74936.1"/>
    <property type="molecule type" value="Genomic_DNA"/>
</dbReference>
<keyword evidence="3" id="KW-1185">Reference proteome</keyword>
<name>A0A168FBK1_CORDF</name>
<dbReference type="AlphaFoldDB" id="A0A168FBK1"/>
<sequence>MSDLGFEPREDMLWTRLEAAASQLAIQHQDNESMIEQIAEAKELVEDYIGAYERGRPFWSRDVMASLDRQIDALVQAVDAGDKDAVVTIEDVVGRERSWSLTCPGPPNKDRSHMTHMSPKFPESMMDIETPISIVYGTKPKPSGWSLSELEAAFRVHQAAWQHSTACGALISILGTSSTSAIRKIVCFGLGRLDDWAKTTHEKLATSVQRAAIQHAATLTMVETLTAKQDKDGNTGSMVHCYTQDPAYADTEKALLAKLGFTVLEDPKGFLEVDEHTLVYSVIPNVPVRQIVADMARPVAMVWNEIEEDREDEAHKDFRMEMRWGEEMRIS</sequence>
<organism evidence="2 3">
    <name type="scientific">Akanthomyces lecanii RCEF 1005</name>
    <dbReference type="NCBI Taxonomy" id="1081108"/>
    <lineage>
        <taxon>Eukaryota</taxon>
        <taxon>Fungi</taxon>
        <taxon>Dikarya</taxon>
        <taxon>Ascomycota</taxon>
        <taxon>Pezizomycotina</taxon>
        <taxon>Sordariomycetes</taxon>
        <taxon>Hypocreomycetidae</taxon>
        <taxon>Hypocreales</taxon>
        <taxon>Cordycipitaceae</taxon>
        <taxon>Akanthomyces</taxon>
        <taxon>Cordyceps confragosa</taxon>
    </lineage>
</organism>
<dbReference type="PANTHER" id="PTHR42080">
    <property type="entry name" value="SRR1 DOMAIN-CONTAINING PROTEIN"/>
    <property type="match status" value="1"/>
</dbReference>
<gene>
    <name evidence="2" type="ORF">LEL_06924</name>
</gene>
<evidence type="ECO:0000313" key="2">
    <source>
        <dbReference type="EMBL" id="OAA74936.1"/>
    </source>
</evidence>
<proteinExistence type="predicted"/>
<protein>
    <recommendedName>
        <fullName evidence="1">SRR1-like domain-containing protein</fullName>
    </recommendedName>
</protein>